<keyword evidence="8" id="KW-1185">Reference proteome</keyword>
<evidence type="ECO:0000256" key="5">
    <source>
        <dbReference type="ARBA" id="ARBA00022729"/>
    </source>
</evidence>
<organism evidence="7 8">
    <name type="scientific">Candidatus Liberibacter americanus str. Sao Paulo</name>
    <dbReference type="NCBI Taxonomy" id="1261131"/>
    <lineage>
        <taxon>Bacteria</taxon>
        <taxon>Pseudomonadati</taxon>
        <taxon>Pseudomonadota</taxon>
        <taxon>Alphaproteobacteria</taxon>
        <taxon>Hyphomicrobiales</taxon>
        <taxon>Rhizobiaceae</taxon>
        <taxon>Liberibacter</taxon>
    </lineage>
</organism>
<proteinExistence type="inferred from homology"/>
<dbReference type="KEGG" id="lar:lam_897"/>
<dbReference type="PRINTS" id="PR00690">
    <property type="entry name" value="ADHESNFAMILY"/>
</dbReference>
<dbReference type="PRINTS" id="PR00691">
    <property type="entry name" value="ADHESINB"/>
</dbReference>
<comment type="subcellular location">
    <subcellularLocation>
        <location evidence="1">Cell envelope</location>
    </subcellularLocation>
</comment>
<reference evidence="7 8" key="1">
    <citation type="journal article" date="2014" name="Mol. Plant Microbe Interact.">
        <title>The complete genome sequence of Candidatus Liberibacter americanus, associated with citrus Huanglongbing.</title>
        <authorList>
            <person name="Wulff N.A."/>
            <person name="Zhang S."/>
            <person name="Setubal J.C."/>
            <person name="Almeida N.F."/>
            <person name="Martins E.C."/>
            <person name="Harakava R."/>
            <person name="Kumar D."/>
            <person name="Rangel L.T."/>
            <person name="Foissac X."/>
            <person name="Bove J."/>
            <person name="Gabriel D.W."/>
        </authorList>
    </citation>
    <scope>NUCLEOTIDE SEQUENCE [LARGE SCALE GENOMIC DNA]</scope>
    <source>
        <strain evidence="7 8">Sao Paulo</strain>
    </source>
</reference>
<dbReference type="EMBL" id="CP006604">
    <property type="protein sequence ID" value="AHA28229.1"/>
    <property type="molecule type" value="Genomic_DNA"/>
</dbReference>
<dbReference type="GO" id="GO:0046872">
    <property type="term" value="F:metal ion binding"/>
    <property type="evidence" value="ECO:0007669"/>
    <property type="project" value="UniProtKB-KW"/>
</dbReference>
<dbReference type="PATRIC" id="fig|1261131.3.peg.859"/>
<name>U6B5A2_9HYPH</name>
<dbReference type="PANTHER" id="PTHR42953:SF1">
    <property type="entry name" value="METAL-BINDING PROTEIN HI_0362-RELATED"/>
    <property type="match status" value="1"/>
</dbReference>
<keyword evidence="5" id="KW-0732">Signal</keyword>
<dbReference type="InterPro" id="IPR006128">
    <property type="entry name" value="Lipoprotein_PsaA-like"/>
</dbReference>
<dbReference type="PANTHER" id="PTHR42953">
    <property type="entry name" value="HIGH-AFFINITY ZINC UPTAKE SYSTEM PROTEIN ZNUA-RELATED"/>
    <property type="match status" value="1"/>
</dbReference>
<evidence type="ECO:0000256" key="3">
    <source>
        <dbReference type="ARBA" id="ARBA00022448"/>
    </source>
</evidence>
<dbReference type="Proteomes" id="UP000017862">
    <property type="component" value="Chromosome"/>
</dbReference>
<keyword evidence="3 6" id="KW-0813">Transport</keyword>
<dbReference type="GO" id="GO:0030313">
    <property type="term" value="C:cell envelope"/>
    <property type="evidence" value="ECO:0007669"/>
    <property type="project" value="UniProtKB-SubCell"/>
</dbReference>
<dbReference type="AlphaFoldDB" id="U6B5A2"/>
<evidence type="ECO:0000256" key="1">
    <source>
        <dbReference type="ARBA" id="ARBA00004196"/>
    </source>
</evidence>
<dbReference type="Pfam" id="PF01297">
    <property type="entry name" value="ZnuA"/>
    <property type="match status" value="1"/>
</dbReference>
<dbReference type="GO" id="GO:0007155">
    <property type="term" value="P:cell adhesion"/>
    <property type="evidence" value="ECO:0007669"/>
    <property type="project" value="InterPro"/>
</dbReference>
<keyword evidence="4" id="KW-0479">Metal-binding</keyword>
<dbReference type="InterPro" id="IPR006127">
    <property type="entry name" value="ZnuA-like"/>
</dbReference>
<accession>U6B5A2</accession>
<gene>
    <name evidence="7" type="ORF">lam_897</name>
</gene>
<sequence>MRYLPYFLFLYLATNPFFSYAEQQKKIVLTSFPIIADMARNVAKDLIKVVSLVPIGADPHNYQAIPSDVIKIKNADLVLCNGLHLEEGFMNFFSSLRDNVKIVEISKGIKIIKNGESEPNPHAWMSVDNAIIYINNIRKALEELDPQNAKRYELNAQQYENTIKRTILPFKSKLDGLKEEDRWLVTSEECLVYLAEYLGFKSLYLWPINSHSEINPGQMRKVIDQMRKHKIKFIFSEGTNSDKPAKQVAYETNASYGGVLYVDTLTESDGPAPTYVDMLKLSFKTITDRLAI</sequence>
<dbReference type="eggNOG" id="COG0803">
    <property type="taxonomic scope" value="Bacteria"/>
</dbReference>
<evidence type="ECO:0000313" key="7">
    <source>
        <dbReference type="EMBL" id="AHA28229.1"/>
    </source>
</evidence>
<dbReference type="RefSeq" id="WP_007557077.1">
    <property type="nucleotide sequence ID" value="NC_022793.1"/>
</dbReference>
<dbReference type="GO" id="GO:0030001">
    <property type="term" value="P:metal ion transport"/>
    <property type="evidence" value="ECO:0007669"/>
    <property type="project" value="InterPro"/>
</dbReference>
<evidence type="ECO:0000256" key="4">
    <source>
        <dbReference type="ARBA" id="ARBA00022723"/>
    </source>
</evidence>
<dbReference type="InterPro" id="IPR050492">
    <property type="entry name" value="Bact_metal-bind_prot9"/>
</dbReference>
<evidence type="ECO:0000313" key="8">
    <source>
        <dbReference type="Proteomes" id="UP000017862"/>
    </source>
</evidence>
<dbReference type="InterPro" id="IPR006129">
    <property type="entry name" value="AdhesinB"/>
</dbReference>
<dbReference type="STRING" id="1261131.lam_897"/>
<dbReference type="HOGENOM" id="CLU_016838_1_1_5"/>
<dbReference type="Gene3D" id="3.40.50.1980">
    <property type="entry name" value="Nitrogenase molybdenum iron protein domain"/>
    <property type="match status" value="2"/>
</dbReference>
<comment type="similarity">
    <text evidence="2 6">Belongs to the bacterial solute-binding protein 9 family.</text>
</comment>
<protein>
    <submittedName>
        <fullName evidence="7">ABC-type Mn/Zn transport system, periplasmic Mn/Zn-binding protein</fullName>
    </submittedName>
</protein>
<evidence type="ECO:0000256" key="2">
    <source>
        <dbReference type="ARBA" id="ARBA00011028"/>
    </source>
</evidence>
<dbReference type="SUPFAM" id="SSF53807">
    <property type="entry name" value="Helical backbone' metal receptor"/>
    <property type="match status" value="1"/>
</dbReference>
<evidence type="ECO:0000256" key="6">
    <source>
        <dbReference type="RuleBase" id="RU003512"/>
    </source>
</evidence>